<dbReference type="EMBL" id="CM004389">
    <property type="protein sequence ID" value="KAG8658515.1"/>
    <property type="molecule type" value="Genomic_DNA"/>
</dbReference>
<sequence length="692" mass="78107">MFSVFPCRGLLKLNRVLFLNFVKSLSILSPTNSPEIPVSKALPYLKPLNSKISNYMKNGRINEAQDLFDEMPQRNTVTWNAMIRGYFQNGLSHKALSLFSVMPERDIYSYNIVISGLIQCCDLDSAREIFDGMPFRDVVTWNSIIAGYVHEGLIDEAVRIFNGIPLEMRNVISWNLVIGGLMNGQQVDLAKEYFRQMDIRDAVSWKIMVSGFARVGRIKEAHDFFEEMPVKDVRAWNALLDGYMENRRIEMAEVLFQRMPERDLDSWKCFINGLVSCQRVNDALKFFMEMPQKCQKTWNGVLCGLIRNGHVKAVHGFLEKLPYADIVSWTNVLVGYFEMGEVSGAIRLFELIQIPDTTVWNVMICGLGENGHGEEGLKLFVRMKELGSSPDKATLTSVLTICSDLPASHLGEQMHAEAIKAGFDRVTEVSNAMITMYARSGHMHCALLEFSSMPSHNIISWNSIICGFSHHGYGEQAIKIFEQMRLSDVQPNHVTFVGVLSACSHSGLVDQGRYYFGYMKNKCGLQPTNEHYTCLIDLLGRFGLVDEAMTFVNQMRKDGIEVPASVWGALLGACRIHKNIGIGEIAGKSLLEIEPNRSGIYLILAEMYMSVGRREDAEYILNQMKEKGVKKQPGCSWIEVNNNGHVFLSGDSTHQEFSRICCLLDLLHKDIEIMISKSNTTLEQFQVAQDGP</sequence>
<reference evidence="2" key="1">
    <citation type="journal article" date="2016" name="Nat. Biotechnol.">
        <title>Sequencing wild and cultivated cassava and related species reveals extensive interspecific hybridization and genetic diversity.</title>
        <authorList>
            <person name="Bredeson J.V."/>
            <person name="Lyons J.B."/>
            <person name="Prochnik S.E."/>
            <person name="Wu G.A."/>
            <person name="Ha C.M."/>
            <person name="Edsinger-Gonzales E."/>
            <person name="Grimwood J."/>
            <person name="Schmutz J."/>
            <person name="Rabbi I.Y."/>
            <person name="Egesi C."/>
            <person name="Nauluvula P."/>
            <person name="Lebot V."/>
            <person name="Ndunguru J."/>
            <person name="Mkamilo G."/>
            <person name="Bart R.S."/>
            <person name="Setter T.L."/>
            <person name="Gleadow R.M."/>
            <person name="Kulakow P."/>
            <person name="Ferguson M.E."/>
            <person name="Rounsley S."/>
            <person name="Rokhsar D.S."/>
        </authorList>
    </citation>
    <scope>NUCLEOTIDE SEQUENCE [LARGE SCALE GENOMIC DNA]</scope>
    <source>
        <strain evidence="2">cv. AM560-2</strain>
    </source>
</reference>
<proteinExistence type="predicted"/>
<evidence type="ECO:0000313" key="2">
    <source>
        <dbReference type="Proteomes" id="UP000091857"/>
    </source>
</evidence>
<protein>
    <submittedName>
        <fullName evidence="1">Uncharacterized protein</fullName>
    </submittedName>
</protein>
<dbReference type="Proteomes" id="UP000091857">
    <property type="component" value="Chromosome 3"/>
</dbReference>
<keyword evidence="2" id="KW-1185">Reference proteome</keyword>
<gene>
    <name evidence="1" type="ORF">MANES_03G158701v8</name>
</gene>
<accession>A0ACB7I1Z8</accession>
<comment type="caution">
    <text evidence="1">The sequence shown here is derived from an EMBL/GenBank/DDBJ whole genome shotgun (WGS) entry which is preliminary data.</text>
</comment>
<evidence type="ECO:0000313" key="1">
    <source>
        <dbReference type="EMBL" id="KAG8658515.1"/>
    </source>
</evidence>
<organism evidence="1 2">
    <name type="scientific">Manihot esculenta</name>
    <name type="common">Cassava</name>
    <name type="synonym">Jatropha manihot</name>
    <dbReference type="NCBI Taxonomy" id="3983"/>
    <lineage>
        <taxon>Eukaryota</taxon>
        <taxon>Viridiplantae</taxon>
        <taxon>Streptophyta</taxon>
        <taxon>Embryophyta</taxon>
        <taxon>Tracheophyta</taxon>
        <taxon>Spermatophyta</taxon>
        <taxon>Magnoliopsida</taxon>
        <taxon>eudicotyledons</taxon>
        <taxon>Gunneridae</taxon>
        <taxon>Pentapetalae</taxon>
        <taxon>rosids</taxon>
        <taxon>fabids</taxon>
        <taxon>Malpighiales</taxon>
        <taxon>Euphorbiaceae</taxon>
        <taxon>Crotonoideae</taxon>
        <taxon>Manihoteae</taxon>
        <taxon>Manihot</taxon>
    </lineage>
</organism>
<name>A0ACB7I1Z8_MANES</name>